<organism evidence="6">
    <name type="scientific">Ignavibacterium album</name>
    <dbReference type="NCBI Taxonomy" id="591197"/>
    <lineage>
        <taxon>Bacteria</taxon>
        <taxon>Pseudomonadati</taxon>
        <taxon>Ignavibacteriota</taxon>
        <taxon>Ignavibacteria</taxon>
        <taxon>Ignavibacteriales</taxon>
        <taxon>Ignavibacteriaceae</taxon>
        <taxon>Ignavibacterium</taxon>
    </lineage>
</organism>
<comment type="similarity">
    <text evidence="1 4">Belongs to the prolyl-tRNA editing family. YbaK/EbsC subfamily.</text>
</comment>
<comment type="caution">
    <text evidence="6">The sequence shown here is derived from an EMBL/GenBank/DDBJ whole genome shotgun (WGS) entry which is preliminary data.</text>
</comment>
<dbReference type="AlphaFoldDB" id="A0A7V3E6D6"/>
<evidence type="ECO:0000256" key="1">
    <source>
        <dbReference type="ARBA" id="ARBA00009798"/>
    </source>
</evidence>
<gene>
    <name evidence="6" type="primary">ybaK</name>
    <name evidence="6" type="ORF">ENS31_01035</name>
</gene>
<proteinExistence type="inferred from homology"/>
<dbReference type="InterPro" id="IPR036754">
    <property type="entry name" value="YbaK/aa-tRNA-synt-asso_dom_sf"/>
</dbReference>
<dbReference type="GO" id="GO:0002161">
    <property type="term" value="F:aminoacyl-tRNA deacylase activity"/>
    <property type="evidence" value="ECO:0007669"/>
    <property type="project" value="InterPro"/>
</dbReference>
<sequence length="155" mass="17297">MNKTNAIRILESHDIKFDIKEYSVDEDDLSGESVADKIGAPHEEVFKTLVAKGDKTGYCVFCIPVNYDLDLKKAAKVSLNKSVELIKVKELFPLTGYVRGGCSPIGMKKLFPTFIDETAQLFDRIYISAGVRGMQIHINPNDLKNLINAEFADLI</sequence>
<dbReference type="NCBIfam" id="TIGR00011">
    <property type="entry name" value="YbaK_EbsC"/>
    <property type="match status" value="1"/>
</dbReference>
<dbReference type="GO" id="GO:0016829">
    <property type="term" value="F:lyase activity"/>
    <property type="evidence" value="ECO:0007669"/>
    <property type="project" value="UniProtKB-KW"/>
</dbReference>
<dbReference type="PANTHER" id="PTHR30411">
    <property type="entry name" value="CYTOPLASMIC PROTEIN"/>
    <property type="match status" value="1"/>
</dbReference>
<feature type="domain" description="YbaK/aminoacyl-tRNA synthetase-associated" evidence="5">
    <location>
        <begin position="32"/>
        <end position="145"/>
    </location>
</feature>
<reference evidence="6" key="1">
    <citation type="journal article" date="2020" name="mSystems">
        <title>Genome- and Community-Level Interaction Insights into Carbon Utilization and Element Cycling Functions of Hydrothermarchaeota in Hydrothermal Sediment.</title>
        <authorList>
            <person name="Zhou Z."/>
            <person name="Liu Y."/>
            <person name="Xu W."/>
            <person name="Pan J."/>
            <person name="Luo Z.H."/>
            <person name="Li M."/>
        </authorList>
    </citation>
    <scope>NUCLEOTIDE SEQUENCE [LARGE SCALE GENOMIC DNA]</scope>
    <source>
        <strain evidence="6">SpSt-479</strain>
    </source>
</reference>
<dbReference type="InterPro" id="IPR004369">
    <property type="entry name" value="Prolyl-tRNA_editing_YbaK/EbsC"/>
</dbReference>
<evidence type="ECO:0000256" key="2">
    <source>
        <dbReference type="ARBA" id="ARBA00022917"/>
    </source>
</evidence>
<evidence type="ECO:0000256" key="4">
    <source>
        <dbReference type="PIRNR" id="PIRNR006181"/>
    </source>
</evidence>
<dbReference type="InterPro" id="IPR007214">
    <property type="entry name" value="YbaK/aa-tRNA-synth-assoc-dom"/>
</dbReference>
<keyword evidence="2 4" id="KW-0648">Protein biosynthesis</keyword>
<dbReference type="PIRSF" id="PIRSF006181">
    <property type="entry name" value="EbsC_YbaK"/>
    <property type="match status" value="1"/>
</dbReference>
<dbReference type="PANTHER" id="PTHR30411:SF0">
    <property type="entry name" value="CYS-TRNA(PRO)_CYS-TRNA(CYS) DEACYLASE YBAK"/>
    <property type="match status" value="1"/>
</dbReference>
<dbReference type="Pfam" id="PF04073">
    <property type="entry name" value="tRNA_edit"/>
    <property type="match status" value="1"/>
</dbReference>
<dbReference type="GO" id="GO:0006412">
    <property type="term" value="P:translation"/>
    <property type="evidence" value="ECO:0007669"/>
    <property type="project" value="UniProtKB-KW"/>
</dbReference>
<dbReference type="EMBL" id="DSUJ01000002">
    <property type="protein sequence ID" value="HFI90094.1"/>
    <property type="molecule type" value="Genomic_DNA"/>
</dbReference>
<name>A0A7V3E6D6_9BACT</name>
<keyword evidence="3 4" id="KW-0456">Lyase</keyword>
<dbReference type="Gene3D" id="3.90.960.10">
    <property type="entry name" value="YbaK/aminoacyl-tRNA synthetase-associated domain"/>
    <property type="match status" value="1"/>
</dbReference>
<evidence type="ECO:0000313" key="6">
    <source>
        <dbReference type="EMBL" id="HFI90094.1"/>
    </source>
</evidence>
<evidence type="ECO:0000259" key="5">
    <source>
        <dbReference type="Pfam" id="PF04073"/>
    </source>
</evidence>
<dbReference type="EC" id="4.2.-.-" evidence="4"/>
<dbReference type="CDD" id="cd00002">
    <property type="entry name" value="YbaK_deacylase"/>
    <property type="match status" value="1"/>
</dbReference>
<protein>
    <recommendedName>
        <fullName evidence="4">Cys-tRNA(Pro)/Cys-tRNA(Cys) deacylase</fullName>
        <ecNumber evidence="4">4.2.-.-</ecNumber>
    </recommendedName>
</protein>
<evidence type="ECO:0000256" key="3">
    <source>
        <dbReference type="ARBA" id="ARBA00023239"/>
    </source>
</evidence>
<accession>A0A7V3E6D6</accession>
<dbReference type="SUPFAM" id="SSF55826">
    <property type="entry name" value="YbaK/ProRS associated domain"/>
    <property type="match status" value="1"/>
</dbReference>